<feature type="region of interest" description="Disordered" evidence="1">
    <location>
        <begin position="405"/>
        <end position="438"/>
    </location>
</feature>
<keyword evidence="5" id="KW-1185">Reference proteome</keyword>
<evidence type="ECO:0000256" key="1">
    <source>
        <dbReference type="SAM" id="MobiDB-lite"/>
    </source>
</evidence>
<organism evidence="4 5">
    <name type="scientific">Nitzschia inconspicua</name>
    <dbReference type="NCBI Taxonomy" id="303405"/>
    <lineage>
        <taxon>Eukaryota</taxon>
        <taxon>Sar</taxon>
        <taxon>Stramenopiles</taxon>
        <taxon>Ochrophyta</taxon>
        <taxon>Bacillariophyta</taxon>
        <taxon>Bacillariophyceae</taxon>
        <taxon>Bacillariophycidae</taxon>
        <taxon>Bacillariales</taxon>
        <taxon>Bacillariaceae</taxon>
        <taxon>Nitzschia</taxon>
    </lineage>
</organism>
<sequence>MTTTTHPYFLFWRNTVGFSLLLLIAFSATDQVRVQAVPFGPHKIHRHPDKTTTSLPQVRRAVAAIRVPRVGGRERVTVGSNTATHYDEEAIFNVSSPHPIQLLALKPLSKVSDMLLWVVHAFWQQCRRKLFGPISQIDWKNVLSSKNAIYGVAGVLAVSMTGTLLHHMWIKRKKQRIQFLIWDAKELVPTLWESVEGKLMAALQDSAKGDNSNDPTMYNASLVQALLDQKSPYQDLLVTNIKQAKASQVVGIYQKHFPQEWKQVQRKHLNDNQVISSLARKPRLLRKLTHHIYRNKFTALLRPDYAFGIGRNGINLTKLPNTNHNIGMLVDPLLLKQVTEDLIANCSTDYPQIWGKYTSNLLPNQSFWDRHDLVLKMVKDVQLQKVKDGHVGNSINVKKASSWSGGGGFNNATTATNGGTSDGADGRVKTVSRRPSSS</sequence>
<dbReference type="AlphaFoldDB" id="A0A9K3PL59"/>
<reference evidence="4" key="1">
    <citation type="journal article" date="2021" name="Sci. Rep.">
        <title>Diploid genomic architecture of Nitzschia inconspicua, an elite biomass production diatom.</title>
        <authorList>
            <person name="Oliver A."/>
            <person name="Podell S."/>
            <person name="Pinowska A."/>
            <person name="Traller J.C."/>
            <person name="Smith S.R."/>
            <person name="McClure R."/>
            <person name="Beliaev A."/>
            <person name="Bohutskyi P."/>
            <person name="Hill E.A."/>
            <person name="Rabines A."/>
            <person name="Zheng H."/>
            <person name="Allen L.Z."/>
            <person name="Kuo A."/>
            <person name="Grigoriev I.V."/>
            <person name="Allen A.E."/>
            <person name="Hazlebeck D."/>
            <person name="Allen E.E."/>
        </authorList>
    </citation>
    <scope>NUCLEOTIDE SEQUENCE</scope>
    <source>
        <strain evidence="4">Hildebrandi</strain>
    </source>
</reference>
<feature type="signal peptide" evidence="3">
    <location>
        <begin position="1"/>
        <end position="36"/>
    </location>
</feature>
<dbReference type="EMBL" id="JAGRRH010000019">
    <property type="protein sequence ID" value="KAG7349004.1"/>
    <property type="molecule type" value="Genomic_DNA"/>
</dbReference>
<dbReference type="Proteomes" id="UP000693970">
    <property type="component" value="Unassembled WGS sequence"/>
</dbReference>
<feature type="compositionally biased region" description="Low complexity" evidence="1">
    <location>
        <begin position="410"/>
        <end position="423"/>
    </location>
</feature>
<keyword evidence="3" id="KW-0732">Signal</keyword>
<reference evidence="4" key="2">
    <citation type="submission" date="2021-04" db="EMBL/GenBank/DDBJ databases">
        <authorList>
            <person name="Podell S."/>
        </authorList>
    </citation>
    <scope>NUCLEOTIDE SEQUENCE</scope>
    <source>
        <strain evidence="4">Hildebrandi</strain>
    </source>
</reference>
<evidence type="ECO:0000256" key="2">
    <source>
        <dbReference type="SAM" id="Phobius"/>
    </source>
</evidence>
<protein>
    <submittedName>
        <fullName evidence="4">Uncharacterized protein</fullName>
    </submittedName>
</protein>
<gene>
    <name evidence="4" type="ORF">IV203_011601</name>
</gene>
<proteinExistence type="predicted"/>
<evidence type="ECO:0000313" key="5">
    <source>
        <dbReference type="Proteomes" id="UP000693970"/>
    </source>
</evidence>
<comment type="caution">
    <text evidence="4">The sequence shown here is derived from an EMBL/GenBank/DDBJ whole genome shotgun (WGS) entry which is preliminary data.</text>
</comment>
<evidence type="ECO:0000256" key="3">
    <source>
        <dbReference type="SAM" id="SignalP"/>
    </source>
</evidence>
<keyword evidence="2" id="KW-0812">Transmembrane</keyword>
<keyword evidence="2" id="KW-0472">Membrane</keyword>
<feature type="chain" id="PRO_5039893781" evidence="3">
    <location>
        <begin position="37"/>
        <end position="438"/>
    </location>
</feature>
<accession>A0A9K3PL59</accession>
<feature type="transmembrane region" description="Helical" evidence="2">
    <location>
        <begin position="148"/>
        <end position="170"/>
    </location>
</feature>
<evidence type="ECO:0000313" key="4">
    <source>
        <dbReference type="EMBL" id="KAG7349004.1"/>
    </source>
</evidence>
<keyword evidence="2" id="KW-1133">Transmembrane helix</keyword>
<name>A0A9K3PL59_9STRA</name>